<proteinExistence type="predicted"/>
<organism evidence="1 2">
    <name type="scientific">Nephila pilipes</name>
    <name type="common">Giant wood spider</name>
    <name type="synonym">Nephila maculata</name>
    <dbReference type="NCBI Taxonomy" id="299642"/>
    <lineage>
        <taxon>Eukaryota</taxon>
        <taxon>Metazoa</taxon>
        <taxon>Ecdysozoa</taxon>
        <taxon>Arthropoda</taxon>
        <taxon>Chelicerata</taxon>
        <taxon>Arachnida</taxon>
        <taxon>Araneae</taxon>
        <taxon>Araneomorphae</taxon>
        <taxon>Entelegynae</taxon>
        <taxon>Araneoidea</taxon>
        <taxon>Nephilidae</taxon>
        <taxon>Nephila</taxon>
    </lineage>
</organism>
<dbReference type="EMBL" id="BMAW01001407">
    <property type="protein sequence ID" value="GFS73897.1"/>
    <property type="molecule type" value="Genomic_DNA"/>
</dbReference>
<evidence type="ECO:0000313" key="1">
    <source>
        <dbReference type="EMBL" id="GFS73897.1"/>
    </source>
</evidence>
<dbReference type="AlphaFoldDB" id="A0A8X6MRI6"/>
<reference evidence="1" key="1">
    <citation type="submission" date="2020-08" db="EMBL/GenBank/DDBJ databases">
        <title>Multicomponent nature underlies the extraordinary mechanical properties of spider dragline silk.</title>
        <authorList>
            <person name="Kono N."/>
            <person name="Nakamura H."/>
            <person name="Mori M."/>
            <person name="Yoshida Y."/>
            <person name="Ohtoshi R."/>
            <person name="Malay A.D."/>
            <person name="Moran D.A.P."/>
            <person name="Tomita M."/>
            <person name="Numata K."/>
            <person name="Arakawa K."/>
        </authorList>
    </citation>
    <scope>NUCLEOTIDE SEQUENCE</scope>
</reference>
<name>A0A8X6MRI6_NEPPI</name>
<comment type="caution">
    <text evidence="1">The sequence shown here is derived from an EMBL/GenBank/DDBJ whole genome shotgun (WGS) entry which is preliminary data.</text>
</comment>
<protein>
    <submittedName>
        <fullName evidence="1">Uncharacterized protein</fullName>
    </submittedName>
</protein>
<gene>
    <name evidence="1" type="ORF">NPIL_73131</name>
</gene>
<evidence type="ECO:0000313" key="2">
    <source>
        <dbReference type="Proteomes" id="UP000887013"/>
    </source>
</evidence>
<dbReference type="Proteomes" id="UP000887013">
    <property type="component" value="Unassembled WGS sequence"/>
</dbReference>
<sequence>MNRGFTGHYPSKKKEWEEYTFFPLCKFRRRMKCLSFHNPGLLSHRTNDSHFGFSLFRSSERRESFIDILISSARLNFQVRSVRILRKGGKGSSVGSGSFNCDFIHGALFLALIYFVRREWPREKSFVFEGDYGKSKCRRGFGEGKPFVEKEHFIGCGTLLYIRTLRRRGPLPWGPRGPLRGRTFTRKEEKSNIRRRGKVFGKPARNFQTRSAMRN</sequence>
<keyword evidence="2" id="KW-1185">Reference proteome</keyword>
<accession>A0A8X6MRI6</accession>